<feature type="signal peptide" evidence="2">
    <location>
        <begin position="1"/>
        <end position="25"/>
    </location>
</feature>
<feature type="compositionally biased region" description="Polar residues" evidence="1">
    <location>
        <begin position="112"/>
        <end position="125"/>
    </location>
</feature>
<accession>I0HT65</accession>
<name>I0HT65_RUBGI</name>
<protein>
    <recommendedName>
        <fullName evidence="5">DUF4148 domain-containing protein</fullName>
    </recommendedName>
</protein>
<organism evidence="3 4">
    <name type="scientific">Rubrivivax gelatinosus (strain NBRC 100245 / IL144)</name>
    <dbReference type="NCBI Taxonomy" id="983917"/>
    <lineage>
        <taxon>Bacteria</taxon>
        <taxon>Pseudomonadati</taxon>
        <taxon>Pseudomonadota</taxon>
        <taxon>Betaproteobacteria</taxon>
        <taxon>Burkholderiales</taxon>
        <taxon>Sphaerotilaceae</taxon>
        <taxon>Rubrivivax</taxon>
    </lineage>
</organism>
<keyword evidence="4" id="KW-1185">Reference proteome</keyword>
<feature type="compositionally biased region" description="Low complexity" evidence="1">
    <location>
        <begin position="91"/>
        <end position="100"/>
    </location>
</feature>
<keyword evidence="2" id="KW-0732">Signal</keyword>
<feature type="region of interest" description="Disordered" evidence="1">
    <location>
        <begin position="22"/>
        <end position="46"/>
    </location>
</feature>
<proteinExistence type="predicted"/>
<dbReference type="Pfam" id="PF13663">
    <property type="entry name" value="DUF4148"/>
    <property type="match status" value="1"/>
</dbReference>
<dbReference type="HOGENOM" id="CLU_1991030_0_0_4"/>
<evidence type="ECO:0008006" key="5">
    <source>
        <dbReference type="Google" id="ProtNLM"/>
    </source>
</evidence>
<dbReference type="InterPro" id="IPR025421">
    <property type="entry name" value="DUF4148"/>
</dbReference>
<evidence type="ECO:0000313" key="3">
    <source>
        <dbReference type="EMBL" id="BAL96202.1"/>
    </source>
</evidence>
<evidence type="ECO:0000256" key="2">
    <source>
        <dbReference type="SAM" id="SignalP"/>
    </source>
</evidence>
<reference evidence="3 4" key="1">
    <citation type="journal article" date="2012" name="J. Bacteriol.">
        <title>Complete genome sequence of phototrophic betaproteobacterium Rubrivivax gelatinosus IL144.</title>
        <authorList>
            <person name="Nagashima S."/>
            <person name="Kamimura A."/>
            <person name="Shimizu T."/>
            <person name="Nakamura-isaki S."/>
            <person name="Aono E."/>
            <person name="Sakamoto K."/>
            <person name="Ichikawa N."/>
            <person name="Nakazawa H."/>
            <person name="Sekine M."/>
            <person name="Yamazaki S."/>
            <person name="Fujita N."/>
            <person name="Shimada K."/>
            <person name="Hanada S."/>
            <person name="Nagashima K.V.P."/>
        </authorList>
    </citation>
    <scope>NUCLEOTIDE SEQUENCE [LARGE SCALE GENOMIC DNA]</scope>
    <source>
        <strain evidence="4">NBRC 100245 / IL144</strain>
    </source>
</reference>
<dbReference type="RefSeq" id="WP_014429063.1">
    <property type="nucleotide sequence ID" value="NC_017075.1"/>
</dbReference>
<dbReference type="AlphaFoldDB" id="I0HT65"/>
<dbReference type="PATRIC" id="fig|983917.3.peg.2791"/>
<evidence type="ECO:0000313" key="4">
    <source>
        <dbReference type="Proteomes" id="UP000007883"/>
    </source>
</evidence>
<sequence>MNRSRSLALVAAAATLAALSTPGVAQTGTSGAAAAPASRAEVREDYREVRQAGALTPDGELGDTPRTLMAREQYAEAKGEELRAEYERQAAVDAAAQAAPPQEPVAPFGAQDMQNQPAAAGTQPQ</sequence>
<gene>
    <name evidence="3" type="ordered locus">RGE_28630</name>
</gene>
<feature type="chain" id="PRO_5003628146" description="DUF4148 domain-containing protein" evidence="2">
    <location>
        <begin position="26"/>
        <end position="125"/>
    </location>
</feature>
<feature type="compositionally biased region" description="Low complexity" evidence="1">
    <location>
        <begin position="22"/>
        <end position="39"/>
    </location>
</feature>
<dbReference type="EMBL" id="AP012320">
    <property type="protein sequence ID" value="BAL96202.1"/>
    <property type="molecule type" value="Genomic_DNA"/>
</dbReference>
<evidence type="ECO:0000256" key="1">
    <source>
        <dbReference type="SAM" id="MobiDB-lite"/>
    </source>
</evidence>
<feature type="region of interest" description="Disordered" evidence="1">
    <location>
        <begin position="91"/>
        <end position="125"/>
    </location>
</feature>
<dbReference type="Proteomes" id="UP000007883">
    <property type="component" value="Chromosome"/>
</dbReference>
<dbReference type="STRING" id="983917.RGE_28630"/>
<dbReference type="KEGG" id="rge:RGE_28630"/>